<comment type="caution">
    <text evidence="3">The sequence shown here is derived from an EMBL/GenBank/DDBJ whole genome shotgun (WGS) entry which is preliminary data.</text>
</comment>
<feature type="signal peptide" evidence="1">
    <location>
        <begin position="1"/>
        <end position="19"/>
    </location>
</feature>
<dbReference type="AlphaFoldDB" id="A0A5D0MNZ8"/>
<reference evidence="3 4" key="1">
    <citation type="submission" date="2019-08" db="EMBL/GenBank/DDBJ databases">
        <title>Genomic characterization of a novel candidate phylum (ARYD3) from a high temperature, high salinity tertiary oil reservoir in north central Oklahoma, USA.</title>
        <authorList>
            <person name="Youssef N.H."/>
            <person name="Yadav A."/>
            <person name="Elshahed M.S."/>
        </authorList>
    </citation>
    <scope>NUCLEOTIDE SEQUENCE [LARGE SCALE GENOMIC DNA]</scope>
    <source>
        <strain evidence="3">ARYD1</strain>
    </source>
</reference>
<dbReference type="InterPro" id="IPR010791">
    <property type="entry name" value="AttH_dom"/>
</dbReference>
<dbReference type="EMBL" id="VSIV01000178">
    <property type="protein sequence ID" value="TYB33210.1"/>
    <property type="molecule type" value="Genomic_DNA"/>
</dbReference>
<keyword evidence="1" id="KW-0732">Signal</keyword>
<dbReference type="Proteomes" id="UP000323337">
    <property type="component" value="Unassembled WGS sequence"/>
</dbReference>
<evidence type="ECO:0000259" key="2">
    <source>
        <dbReference type="Pfam" id="PF07143"/>
    </source>
</evidence>
<dbReference type="Pfam" id="PF07143">
    <property type="entry name" value="CrtC"/>
    <property type="match status" value="1"/>
</dbReference>
<evidence type="ECO:0000313" key="4">
    <source>
        <dbReference type="Proteomes" id="UP000323337"/>
    </source>
</evidence>
<feature type="domain" description="AttH" evidence="2">
    <location>
        <begin position="46"/>
        <end position="214"/>
    </location>
</feature>
<sequence length="348" mass="39707">MRKFIIVLTALLISATAYAENYTTLSPDDSVKLSQDLYYRKNFASQWWYLTGHLETENGRKFGYELTFFAVGVNKKEFQSAFGLNNLYISHFAVTDIKGNEYYQKEEISRGAYGAAGASASRLNVFVYDNVLRGSLNQMHVEAEAENFSIKLDLKSAKRPILNGDNGYSNKVYGCGACASLYFSITNMDTAGVIAINGENYNVSGKSWFDREINSDYNTDKIEGWDWFSIMLDDNRELMIYRIRNRKGKANKSSYAVLIDKNGKKQKLDFSKISLDITEYFKSEITGSEYPVGWHIRIPEKNIDIKIKPYVKNQEFIANYSTFNYYWEGACSVTGTDKGKAYIELTGY</sequence>
<feature type="chain" id="PRO_5022790648" evidence="1">
    <location>
        <begin position="20"/>
        <end position="348"/>
    </location>
</feature>
<dbReference type="Gene3D" id="2.40.370.10">
    <property type="entry name" value="AttH-like domain"/>
    <property type="match status" value="2"/>
</dbReference>
<dbReference type="RefSeq" id="WP_303701281.1">
    <property type="nucleotide sequence ID" value="NZ_VSIV01000178.1"/>
</dbReference>
<gene>
    <name evidence="3" type="ORF">FXF49_07480</name>
</gene>
<evidence type="ECO:0000313" key="3">
    <source>
        <dbReference type="EMBL" id="TYB33210.1"/>
    </source>
</evidence>
<dbReference type="InterPro" id="IPR023374">
    <property type="entry name" value="AttH-like_dom_sf"/>
</dbReference>
<evidence type="ECO:0000256" key="1">
    <source>
        <dbReference type="SAM" id="SignalP"/>
    </source>
</evidence>
<dbReference type="Pfam" id="PF17186">
    <property type="entry name" value="Lipocalin_9"/>
    <property type="match status" value="1"/>
</dbReference>
<dbReference type="PANTHER" id="PTHR38591:SF1">
    <property type="entry name" value="BLL1000 PROTEIN"/>
    <property type="match status" value="1"/>
</dbReference>
<proteinExistence type="predicted"/>
<dbReference type="SUPFAM" id="SSF159245">
    <property type="entry name" value="AttH-like"/>
    <property type="match status" value="1"/>
</dbReference>
<protein>
    <submittedName>
        <fullName evidence="3">Carotenoid 1,2-hydratase</fullName>
    </submittedName>
</protein>
<organism evidence="3 4">
    <name type="scientific">Flexistipes sinusarabici</name>
    <dbReference type="NCBI Taxonomy" id="2352"/>
    <lineage>
        <taxon>Bacteria</taxon>
        <taxon>Pseudomonadati</taxon>
        <taxon>Deferribacterota</taxon>
        <taxon>Deferribacteres</taxon>
        <taxon>Deferribacterales</taxon>
        <taxon>Flexistipitaceae</taxon>
        <taxon>Flexistipes</taxon>
    </lineage>
</organism>
<dbReference type="PANTHER" id="PTHR38591">
    <property type="entry name" value="HYDROLASE"/>
    <property type="match status" value="1"/>
</dbReference>
<accession>A0A5D0MNZ8</accession>
<name>A0A5D0MNZ8_FLESI</name>